<gene>
    <name evidence="1" type="ORF">AVDCRST_MAG96-1165</name>
</gene>
<accession>A0A6J4RX79</accession>
<dbReference type="AlphaFoldDB" id="A0A6J4RX79"/>
<dbReference type="EMBL" id="CADCVN010000439">
    <property type="protein sequence ID" value="CAA9484106.1"/>
    <property type="molecule type" value="Genomic_DNA"/>
</dbReference>
<reference evidence="1" key="1">
    <citation type="submission" date="2020-02" db="EMBL/GenBank/DDBJ databases">
        <authorList>
            <person name="Meier V. D."/>
        </authorList>
    </citation>
    <scope>NUCLEOTIDE SEQUENCE</scope>
    <source>
        <strain evidence="1">AVDCRST_MAG96</strain>
    </source>
</reference>
<evidence type="ECO:0000313" key="1">
    <source>
        <dbReference type="EMBL" id="CAA9484106.1"/>
    </source>
</evidence>
<proteinExistence type="predicted"/>
<protein>
    <submittedName>
        <fullName evidence="1">Uncharacterized protein</fullName>
    </submittedName>
</protein>
<name>A0A6J4RX79_9BACT</name>
<sequence>MTVRFLFQVTALPLMHLSFLFNPNPFTATFAFMAKGAKRSQIFFCVLFLTVPRLAQITVKCTEYIDTGFSFLLWHCSEHV</sequence>
<organism evidence="1">
    <name type="scientific">uncultured Segetibacter sp</name>
    <dbReference type="NCBI Taxonomy" id="481133"/>
    <lineage>
        <taxon>Bacteria</taxon>
        <taxon>Pseudomonadati</taxon>
        <taxon>Bacteroidota</taxon>
        <taxon>Chitinophagia</taxon>
        <taxon>Chitinophagales</taxon>
        <taxon>Chitinophagaceae</taxon>
        <taxon>Segetibacter</taxon>
        <taxon>environmental samples</taxon>
    </lineage>
</organism>